<feature type="chain" id="PRO_5043010357" evidence="6">
    <location>
        <begin position="23"/>
        <end position="187"/>
    </location>
</feature>
<dbReference type="EMBL" id="JBBPBK010000007">
    <property type="protein sequence ID" value="KAK9282487.1"/>
    <property type="molecule type" value="Genomic_DNA"/>
</dbReference>
<keyword evidence="5" id="KW-0325">Glycoprotein</keyword>
<accession>A0AAP0WXM3</accession>
<dbReference type="PANTHER" id="PTHR31042">
    <property type="entry name" value="CORE-2/I-BRANCHING BETA-1,6-N-ACETYLGLUCOSAMINYLTRANSFERASE FAMILY PROTEIN-RELATED"/>
    <property type="match status" value="1"/>
</dbReference>
<proteinExistence type="predicted"/>
<evidence type="ECO:0000256" key="3">
    <source>
        <dbReference type="ARBA" id="ARBA00022679"/>
    </source>
</evidence>
<evidence type="ECO:0000256" key="4">
    <source>
        <dbReference type="ARBA" id="ARBA00023136"/>
    </source>
</evidence>
<evidence type="ECO:0000256" key="6">
    <source>
        <dbReference type="SAM" id="SignalP"/>
    </source>
</evidence>
<evidence type="ECO:0000256" key="1">
    <source>
        <dbReference type="ARBA" id="ARBA00004606"/>
    </source>
</evidence>
<keyword evidence="2" id="KW-0328">Glycosyltransferase</keyword>
<evidence type="ECO:0000256" key="5">
    <source>
        <dbReference type="ARBA" id="ARBA00023180"/>
    </source>
</evidence>
<dbReference type="InterPro" id="IPR003406">
    <property type="entry name" value="Glyco_trans_14"/>
</dbReference>
<keyword evidence="4" id="KW-0472">Membrane</keyword>
<dbReference type="Proteomes" id="UP001415857">
    <property type="component" value="Unassembled WGS sequence"/>
</dbReference>
<dbReference type="GO" id="GO:0016020">
    <property type="term" value="C:membrane"/>
    <property type="evidence" value="ECO:0007669"/>
    <property type="project" value="UniProtKB-SubCell"/>
</dbReference>
<feature type="signal peptide" evidence="6">
    <location>
        <begin position="1"/>
        <end position="22"/>
    </location>
</feature>
<keyword evidence="3" id="KW-0808">Transferase</keyword>
<organism evidence="7 8">
    <name type="scientific">Liquidambar formosana</name>
    <name type="common">Formosan gum</name>
    <dbReference type="NCBI Taxonomy" id="63359"/>
    <lineage>
        <taxon>Eukaryota</taxon>
        <taxon>Viridiplantae</taxon>
        <taxon>Streptophyta</taxon>
        <taxon>Embryophyta</taxon>
        <taxon>Tracheophyta</taxon>
        <taxon>Spermatophyta</taxon>
        <taxon>Magnoliopsida</taxon>
        <taxon>eudicotyledons</taxon>
        <taxon>Gunneridae</taxon>
        <taxon>Pentapetalae</taxon>
        <taxon>Saxifragales</taxon>
        <taxon>Altingiaceae</taxon>
        <taxon>Liquidambar</taxon>
    </lineage>
</organism>
<dbReference type="PANTHER" id="PTHR31042:SF122">
    <property type="entry name" value="CORE-2_I-BRANCHING ENZYME"/>
    <property type="match status" value="1"/>
</dbReference>
<keyword evidence="8" id="KW-1185">Reference proteome</keyword>
<keyword evidence="6" id="KW-0732">Signal</keyword>
<dbReference type="GO" id="GO:0016757">
    <property type="term" value="F:glycosyltransferase activity"/>
    <property type="evidence" value="ECO:0007669"/>
    <property type="project" value="UniProtKB-KW"/>
</dbReference>
<sequence length="187" mass="21588">MNGSSFFLSHAFLFTTSLLSIATYQDPTTALLALMMNPDPDGRGRYNRYMEPEVTITQWRKGYQWFEVNRKLAVSIIEDNTYYPKFKKYCKPDCFVDEHYFPTMLGIKSPHLLANRSLTRVDWSRGGAHPVTFEKADITEEFFRNIFESESCVYNNKPSSVCFLFARKFAPSTLDPLLGIAPKIFGF</sequence>
<dbReference type="InterPro" id="IPR044174">
    <property type="entry name" value="BC10-like"/>
</dbReference>
<name>A0AAP0WXM3_LIQFO</name>
<evidence type="ECO:0000313" key="7">
    <source>
        <dbReference type="EMBL" id="KAK9282487.1"/>
    </source>
</evidence>
<comment type="caution">
    <text evidence="7">The sequence shown here is derived from an EMBL/GenBank/DDBJ whole genome shotgun (WGS) entry which is preliminary data.</text>
</comment>
<reference evidence="7 8" key="1">
    <citation type="journal article" date="2024" name="Plant J.">
        <title>Genome sequences and population genomics reveal climatic adaptation and genomic divergence between two closely related sweetgum species.</title>
        <authorList>
            <person name="Xu W.Q."/>
            <person name="Ren C.Q."/>
            <person name="Zhang X.Y."/>
            <person name="Comes H.P."/>
            <person name="Liu X.H."/>
            <person name="Li Y.G."/>
            <person name="Kettle C.J."/>
            <person name="Jalonen R."/>
            <person name="Gaisberger H."/>
            <person name="Ma Y.Z."/>
            <person name="Qiu Y.X."/>
        </authorList>
    </citation>
    <scope>NUCLEOTIDE SEQUENCE [LARGE SCALE GENOMIC DNA]</scope>
    <source>
        <strain evidence="7">Hangzhou</strain>
    </source>
</reference>
<evidence type="ECO:0000313" key="8">
    <source>
        <dbReference type="Proteomes" id="UP001415857"/>
    </source>
</evidence>
<comment type="subcellular location">
    <subcellularLocation>
        <location evidence="1">Membrane</location>
        <topology evidence="1">Single-pass type II membrane protein</topology>
    </subcellularLocation>
</comment>
<protein>
    <submittedName>
        <fullName evidence="7">Uncharacterized protein</fullName>
    </submittedName>
</protein>
<dbReference type="AlphaFoldDB" id="A0AAP0WXM3"/>
<dbReference type="Pfam" id="PF02485">
    <property type="entry name" value="Branch"/>
    <property type="match status" value="1"/>
</dbReference>
<gene>
    <name evidence="7" type="ORF">L1049_005405</name>
</gene>
<evidence type="ECO:0000256" key="2">
    <source>
        <dbReference type="ARBA" id="ARBA00022676"/>
    </source>
</evidence>